<evidence type="ECO:0000259" key="1">
    <source>
        <dbReference type="PROSITE" id="PS50235"/>
    </source>
</evidence>
<dbReference type="PROSITE" id="PS00973">
    <property type="entry name" value="USP_2"/>
    <property type="match status" value="1"/>
</dbReference>
<name>A0A6C0F0D2_9ZZZZ</name>
<dbReference type="InterPro" id="IPR018200">
    <property type="entry name" value="USP_CS"/>
</dbReference>
<reference evidence="2" key="1">
    <citation type="journal article" date="2020" name="Nature">
        <title>Giant virus diversity and host interactions through global metagenomics.</title>
        <authorList>
            <person name="Schulz F."/>
            <person name="Roux S."/>
            <person name="Paez-Espino D."/>
            <person name="Jungbluth S."/>
            <person name="Walsh D.A."/>
            <person name="Denef V.J."/>
            <person name="McMahon K.D."/>
            <person name="Konstantinidis K.T."/>
            <person name="Eloe-Fadrosh E.A."/>
            <person name="Kyrpides N.C."/>
            <person name="Woyke T."/>
        </authorList>
    </citation>
    <scope>NUCLEOTIDE SEQUENCE</scope>
    <source>
        <strain evidence="2">GVMAG-M-3300009180-1</strain>
    </source>
</reference>
<dbReference type="InterPro" id="IPR038765">
    <property type="entry name" value="Papain-like_cys_pep_sf"/>
</dbReference>
<dbReference type="PROSITE" id="PS00972">
    <property type="entry name" value="USP_1"/>
    <property type="match status" value="1"/>
</dbReference>
<dbReference type="InterPro" id="IPR001394">
    <property type="entry name" value="Peptidase_C19_UCH"/>
</dbReference>
<dbReference type="GO" id="GO:0004843">
    <property type="term" value="F:cysteine-type deubiquitinase activity"/>
    <property type="evidence" value="ECO:0007669"/>
    <property type="project" value="InterPro"/>
</dbReference>
<dbReference type="Pfam" id="PF00443">
    <property type="entry name" value="UCH"/>
    <property type="match status" value="1"/>
</dbReference>
<dbReference type="CDD" id="cd02674">
    <property type="entry name" value="Peptidase_C19R"/>
    <property type="match status" value="1"/>
</dbReference>
<dbReference type="InterPro" id="IPR028889">
    <property type="entry name" value="USP"/>
</dbReference>
<dbReference type="AlphaFoldDB" id="A0A6C0F0D2"/>
<dbReference type="SUPFAM" id="SSF54001">
    <property type="entry name" value="Cysteine proteinases"/>
    <property type="match status" value="1"/>
</dbReference>
<dbReference type="EMBL" id="MN739011">
    <property type="protein sequence ID" value="QHT34946.1"/>
    <property type="molecule type" value="Genomic_DNA"/>
</dbReference>
<dbReference type="Gene3D" id="3.90.70.10">
    <property type="entry name" value="Cysteine proteinases"/>
    <property type="match status" value="1"/>
</dbReference>
<dbReference type="GO" id="GO:0016579">
    <property type="term" value="P:protein deubiquitination"/>
    <property type="evidence" value="ECO:0007669"/>
    <property type="project" value="InterPro"/>
</dbReference>
<sequence>MDLYKTRCYTGLANLGNTCFLNSCLQALNHTYELNQLLDKLNNTSPEKSIIMNEWNELRTLMWSQDMVVSPQKFVMNVHKIARDKNKELFTGWSQNDMPEFLLFMIECIHEAIARKVNIKITGTKENSVDELAEKCYTMIKEDYAKDYSEIMDLFYGIHVSEIVSMDGLTKHSIKPESYFVMNLPVPDGSNVSLYDCFDLFTTTEVLSGENAWFNEKTKQKEDIKKRITFWNFPKILIVVLKRFSADGRHKNGQLITCPLDNLDLSRYVSGYNPRSYKYELYAVCNHIGSVYGGHYTAFVKNYANEWMHYNDQSVNRLPESDTIITPMAYCLFYRKKNK</sequence>
<protein>
    <recommendedName>
        <fullName evidence="1">USP domain-containing protein</fullName>
    </recommendedName>
</protein>
<dbReference type="PROSITE" id="PS50235">
    <property type="entry name" value="USP_3"/>
    <property type="match status" value="1"/>
</dbReference>
<feature type="domain" description="USP" evidence="1">
    <location>
        <begin position="10"/>
        <end position="337"/>
    </location>
</feature>
<organism evidence="2">
    <name type="scientific">viral metagenome</name>
    <dbReference type="NCBI Taxonomy" id="1070528"/>
    <lineage>
        <taxon>unclassified sequences</taxon>
        <taxon>metagenomes</taxon>
        <taxon>organismal metagenomes</taxon>
    </lineage>
</organism>
<accession>A0A6C0F0D2</accession>
<dbReference type="InterPro" id="IPR050185">
    <property type="entry name" value="Ub_carboxyl-term_hydrolase"/>
</dbReference>
<dbReference type="PANTHER" id="PTHR21646">
    <property type="entry name" value="UBIQUITIN CARBOXYL-TERMINAL HYDROLASE"/>
    <property type="match status" value="1"/>
</dbReference>
<proteinExistence type="predicted"/>
<evidence type="ECO:0000313" key="2">
    <source>
        <dbReference type="EMBL" id="QHT34946.1"/>
    </source>
</evidence>